<feature type="domain" description="DUF7946" evidence="1">
    <location>
        <begin position="1"/>
        <end position="194"/>
    </location>
</feature>
<sequence>MRMLGASLQGADKIISDGLILLIHGRSPKRGERAPVIAKVRQPQAGSYDFLGGLQDHAWMLQLGLPIAQQVVGTHISEWMAAVKATFSGRPDIAETALQALADLNREHLAARDASEARFHEERLAQIASADAAASRLHDERMAYLDLMREMLPQQQRALEQYVAPVGRSVTTATFSPADAPSVHVDAEEADKIRAAGEVVWEPLREMALKTDGFRFHTNGLSIENPDRDGYLMAKVSDPRFEQPENPYTAAAQRRAEIIVLARAGYVGGQLSRIDIVDFVRER</sequence>
<dbReference type="Proteomes" id="UP001589906">
    <property type="component" value="Unassembled WGS sequence"/>
</dbReference>
<gene>
    <name evidence="3" type="ORF">ACFFGE_01815</name>
</gene>
<comment type="caution">
    <text evidence="3">The sequence shown here is derived from an EMBL/GenBank/DDBJ whole genome shotgun (WGS) entry which is preliminary data.</text>
</comment>
<dbReference type="InterPro" id="IPR057706">
    <property type="entry name" value="DUF7946"/>
</dbReference>
<dbReference type="EMBL" id="JBHLSW010000003">
    <property type="protein sequence ID" value="MFC0632618.1"/>
    <property type="molecule type" value="Genomic_DNA"/>
</dbReference>
<dbReference type="RefSeq" id="WP_376833728.1">
    <property type="nucleotide sequence ID" value="NZ_JBHLSW010000003.1"/>
</dbReference>
<feature type="domain" description="DUF7947" evidence="2">
    <location>
        <begin position="204"/>
        <end position="279"/>
    </location>
</feature>
<evidence type="ECO:0000313" key="4">
    <source>
        <dbReference type="Proteomes" id="UP001589906"/>
    </source>
</evidence>
<name>A0ABV6R1Z3_9CAUL</name>
<keyword evidence="4" id="KW-1185">Reference proteome</keyword>
<evidence type="ECO:0000259" key="2">
    <source>
        <dbReference type="Pfam" id="PF25679"/>
    </source>
</evidence>
<organism evidence="3 4">
    <name type="scientific">Brevundimonas balnearis</name>
    <dbReference type="NCBI Taxonomy" id="1572858"/>
    <lineage>
        <taxon>Bacteria</taxon>
        <taxon>Pseudomonadati</taxon>
        <taxon>Pseudomonadota</taxon>
        <taxon>Alphaproteobacteria</taxon>
        <taxon>Caulobacterales</taxon>
        <taxon>Caulobacteraceae</taxon>
        <taxon>Brevundimonas</taxon>
    </lineage>
</organism>
<evidence type="ECO:0000313" key="3">
    <source>
        <dbReference type="EMBL" id="MFC0632618.1"/>
    </source>
</evidence>
<dbReference type="InterPro" id="IPR057707">
    <property type="entry name" value="DUF7947"/>
</dbReference>
<proteinExistence type="predicted"/>
<dbReference type="Pfam" id="PF25678">
    <property type="entry name" value="DUF7946"/>
    <property type="match status" value="1"/>
</dbReference>
<evidence type="ECO:0000259" key="1">
    <source>
        <dbReference type="Pfam" id="PF25678"/>
    </source>
</evidence>
<reference evidence="3 4" key="1">
    <citation type="submission" date="2024-09" db="EMBL/GenBank/DDBJ databases">
        <authorList>
            <person name="Sun Q."/>
            <person name="Mori K."/>
        </authorList>
    </citation>
    <scope>NUCLEOTIDE SEQUENCE [LARGE SCALE GENOMIC DNA]</scope>
    <source>
        <strain evidence="3 4">NCAIM B.02621</strain>
    </source>
</reference>
<dbReference type="Pfam" id="PF25679">
    <property type="entry name" value="DUF7947"/>
    <property type="match status" value="1"/>
</dbReference>
<protein>
    <submittedName>
        <fullName evidence="3">Uncharacterized protein</fullName>
    </submittedName>
</protein>
<accession>A0ABV6R1Z3</accession>